<evidence type="ECO:0000313" key="3">
    <source>
        <dbReference type="Proteomes" id="UP000736373"/>
    </source>
</evidence>
<keyword evidence="3" id="KW-1185">Reference proteome</keyword>
<organism evidence="2 3">
    <name type="scientific">Paraburkholderia podalyriae</name>
    <dbReference type="NCBI Taxonomy" id="1938811"/>
    <lineage>
        <taxon>Bacteria</taxon>
        <taxon>Pseudomonadati</taxon>
        <taxon>Pseudomonadota</taxon>
        <taxon>Betaproteobacteria</taxon>
        <taxon>Burkholderiales</taxon>
        <taxon>Burkholderiaceae</taxon>
        <taxon>Paraburkholderia</taxon>
    </lineage>
</organism>
<proteinExistence type="predicted"/>
<evidence type="ECO:0000313" key="2">
    <source>
        <dbReference type="EMBL" id="MBC8752296.1"/>
    </source>
</evidence>
<feature type="region of interest" description="Disordered" evidence="1">
    <location>
        <begin position="144"/>
        <end position="184"/>
    </location>
</feature>
<dbReference type="RefSeq" id="WP_187639164.1">
    <property type="nucleotide sequence ID" value="NZ_VZQQ01000092.1"/>
</dbReference>
<accession>A0ABR7Q160</accession>
<name>A0ABR7Q160_9BURK</name>
<gene>
    <name evidence="2" type="ORF">F6X42_39505</name>
</gene>
<protein>
    <submittedName>
        <fullName evidence="2">Uncharacterized protein</fullName>
    </submittedName>
</protein>
<dbReference type="Proteomes" id="UP000736373">
    <property type="component" value="Unassembled WGS sequence"/>
</dbReference>
<comment type="caution">
    <text evidence="2">The sequence shown here is derived from an EMBL/GenBank/DDBJ whole genome shotgun (WGS) entry which is preliminary data.</text>
</comment>
<evidence type="ECO:0000256" key="1">
    <source>
        <dbReference type="SAM" id="MobiDB-lite"/>
    </source>
</evidence>
<sequence>MANDRCVLTAVPLDRRVVTIKKLGELVPVNCFGLSNMSAVMNRVSLLEMTESDVDQYFSLLYRVLANKASDRPVPVPTPQQNAAAVSQPSRSVVAELGGDQTDIERFVFYASNPSKATPSDMCWATRVTLHAIIAMPDPERDIVLLRTTTPEGSHDAPPAQQSGTPDTARPLPASSQPDSADAR</sequence>
<dbReference type="EMBL" id="VZQQ01000092">
    <property type="protein sequence ID" value="MBC8752296.1"/>
    <property type="molecule type" value="Genomic_DNA"/>
</dbReference>
<reference evidence="2 3" key="1">
    <citation type="submission" date="2019-09" db="EMBL/GenBank/DDBJ databases">
        <title>Paraburkholderia podalyriae sp. nov., A South African Podalyria-associated rhizobium.</title>
        <authorList>
            <person name="Mavima L."/>
            <person name="Beukes C.W."/>
            <person name="Palmer M."/>
            <person name="De Meyer S.E."/>
            <person name="James E.K."/>
            <person name="Maluk M."/>
            <person name="Avontuur J.R."/>
            <person name="Chan W.Y."/>
            <person name="Venter S.N."/>
            <person name="Steenkamp E.T."/>
        </authorList>
    </citation>
    <scope>NUCLEOTIDE SEQUENCE [LARGE SCALE GENOMIC DNA]</scope>
    <source>
        <strain evidence="2 3">WC7.3b</strain>
    </source>
</reference>
<feature type="compositionally biased region" description="Polar residues" evidence="1">
    <location>
        <begin position="174"/>
        <end position="184"/>
    </location>
</feature>